<dbReference type="Proteomes" id="UP000219338">
    <property type="component" value="Unassembled WGS sequence"/>
</dbReference>
<evidence type="ECO:0000313" key="3">
    <source>
        <dbReference type="Proteomes" id="UP000219338"/>
    </source>
</evidence>
<keyword evidence="1" id="KW-0175">Coiled coil</keyword>
<reference evidence="3" key="1">
    <citation type="journal article" date="2017" name="Nat. Ecol. Evol.">
        <title>Genome expansion and lineage-specific genetic innovations in the forest pathogenic fungi Armillaria.</title>
        <authorList>
            <person name="Sipos G."/>
            <person name="Prasanna A.N."/>
            <person name="Walter M.C."/>
            <person name="O'Connor E."/>
            <person name="Balint B."/>
            <person name="Krizsan K."/>
            <person name="Kiss B."/>
            <person name="Hess J."/>
            <person name="Varga T."/>
            <person name="Slot J."/>
            <person name="Riley R."/>
            <person name="Boka B."/>
            <person name="Rigling D."/>
            <person name="Barry K."/>
            <person name="Lee J."/>
            <person name="Mihaltcheva S."/>
            <person name="LaButti K."/>
            <person name="Lipzen A."/>
            <person name="Waldron R."/>
            <person name="Moloney N.M."/>
            <person name="Sperisen C."/>
            <person name="Kredics L."/>
            <person name="Vagvoelgyi C."/>
            <person name="Patrignani A."/>
            <person name="Fitzpatrick D."/>
            <person name="Nagy I."/>
            <person name="Doyle S."/>
            <person name="Anderson J.B."/>
            <person name="Grigoriev I.V."/>
            <person name="Gueldener U."/>
            <person name="Muensterkoetter M."/>
            <person name="Nagy L.G."/>
        </authorList>
    </citation>
    <scope>NUCLEOTIDE SEQUENCE [LARGE SCALE GENOMIC DNA]</scope>
    <source>
        <strain evidence="3">C18/9</strain>
    </source>
</reference>
<dbReference type="EMBL" id="FUEG01000005">
    <property type="protein sequence ID" value="SJL05150.1"/>
    <property type="molecule type" value="Genomic_DNA"/>
</dbReference>
<organism evidence="2 3">
    <name type="scientific">Armillaria ostoyae</name>
    <name type="common">Armillaria root rot fungus</name>
    <dbReference type="NCBI Taxonomy" id="47428"/>
    <lineage>
        <taxon>Eukaryota</taxon>
        <taxon>Fungi</taxon>
        <taxon>Dikarya</taxon>
        <taxon>Basidiomycota</taxon>
        <taxon>Agaricomycotina</taxon>
        <taxon>Agaricomycetes</taxon>
        <taxon>Agaricomycetidae</taxon>
        <taxon>Agaricales</taxon>
        <taxon>Marasmiineae</taxon>
        <taxon>Physalacriaceae</taxon>
        <taxon>Armillaria</taxon>
    </lineage>
</organism>
<protein>
    <submittedName>
        <fullName evidence="2">Uncharacterized protein</fullName>
    </submittedName>
</protein>
<gene>
    <name evidence="2" type="ORF">ARMOST_08523</name>
</gene>
<keyword evidence="3" id="KW-1185">Reference proteome</keyword>
<dbReference type="AlphaFoldDB" id="A0A284R8V3"/>
<evidence type="ECO:0000313" key="2">
    <source>
        <dbReference type="EMBL" id="SJL05150.1"/>
    </source>
</evidence>
<sequence>MFNLPFDPSLFSNKGDFPPAHEPPAAFAHVTSDLLPFLSNNDPFPDLNSARNQRASLLSDIQKIDEDIQRLLERRSEILQAVDDYNTVLSPARSIPPEIWTEIFFYLKDMSPREHYLGGLKHYPWILSYVCRTWRAVALSCGAIWQEITVIDCVMCKDPLALLDTILNRCGHYIEFRLLFRCTPLHPLPETDTATPKSLFSILTKYSNQWRDVALHFTGDPAGLLTQVHGRLQSLTTLELWRLSREIGCIRGFEIAPRLVSLKLDGWPFETRSVFPWCQLVHFSDRRWAEPNTFSTFPTDLIRESNPALGFLHIDVLQEQSLATPITHSHLATLQCSSASFIDSLILPALTTISINPCRRRRSPEPEGVLLAIHALISRSHCVLTSLNVSDTSLIDDLHLLLGSTPRLRELVVDFPHWRLADDWMVQELIWALAEKQDDADLFLLVPDLKLLSISSRDIHNTKAIGFLDDDFGVMIGARKAWSVKIELMAREIALSPAGRAHLYKLQEDGMDLFVKVRDYKQCRLVLDVS</sequence>
<evidence type="ECO:0000256" key="1">
    <source>
        <dbReference type="SAM" id="Coils"/>
    </source>
</evidence>
<dbReference type="SUPFAM" id="SSF52047">
    <property type="entry name" value="RNI-like"/>
    <property type="match status" value="1"/>
</dbReference>
<accession>A0A284R8V3</accession>
<proteinExistence type="predicted"/>
<dbReference type="OrthoDB" id="2269034at2759"/>
<feature type="coiled-coil region" evidence="1">
    <location>
        <begin position="47"/>
        <end position="81"/>
    </location>
</feature>
<name>A0A284R8V3_ARMOS</name>
<dbReference type="OMA" id="KHYPWIL"/>